<dbReference type="InterPro" id="IPR044563">
    <property type="entry name" value="Sgt1-like"/>
</dbReference>
<organism evidence="4 5">
    <name type="scientific">Allomyces macrogynus (strain ATCC 38327)</name>
    <name type="common">Allomyces javanicus var. macrogynus</name>
    <dbReference type="NCBI Taxonomy" id="578462"/>
    <lineage>
        <taxon>Eukaryota</taxon>
        <taxon>Fungi</taxon>
        <taxon>Fungi incertae sedis</taxon>
        <taxon>Blastocladiomycota</taxon>
        <taxon>Blastocladiomycetes</taxon>
        <taxon>Blastocladiales</taxon>
        <taxon>Blastocladiaceae</taxon>
        <taxon>Allomyces</taxon>
    </lineage>
</organism>
<dbReference type="PROSITE" id="PS51203">
    <property type="entry name" value="CS"/>
    <property type="match status" value="1"/>
</dbReference>
<dbReference type="GO" id="GO:0005737">
    <property type="term" value="C:cytoplasm"/>
    <property type="evidence" value="ECO:0007669"/>
    <property type="project" value="UniProtKB-ARBA"/>
</dbReference>
<dbReference type="EMBL" id="GG745332">
    <property type="protein sequence ID" value="KNE57762.1"/>
    <property type="molecule type" value="Genomic_DNA"/>
</dbReference>
<dbReference type="STRING" id="578462.A0A0L0S5H7"/>
<evidence type="ECO:0000256" key="1">
    <source>
        <dbReference type="SAM" id="MobiDB-lite"/>
    </source>
</evidence>
<feature type="domain" description="SGS" evidence="2">
    <location>
        <begin position="127"/>
        <end position="214"/>
    </location>
</feature>
<dbReference type="Pfam" id="PF05002">
    <property type="entry name" value="SGS"/>
    <property type="match status" value="1"/>
</dbReference>
<reference evidence="4 5" key="1">
    <citation type="submission" date="2009-11" db="EMBL/GenBank/DDBJ databases">
        <title>Annotation of Allomyces macrogynus ATCC 38327.</title>
        <authorList>
            <consortium name="The Broad Institute Genome Sequencing Platform"/>
            <person name="Russ C."/>
            <person name="Cuomo C."/>
            <person name="Burger G."/>
            <person name="Gray M.W."/>
            <person name="Holland P.W.H."/>
            <person name="King N."/>
            <person name="Lang F.B.F."/>
            <person name="Roger A.J."/>
            <person name="Ruiz-Trillo I."/>
            <person name="Young S.K."/>
            <person name="Zeng Q."/>
            <person name="Gargeya S."/>
            <person name="Fitzgerald M."/>
            <person name="Haas B."/>
            <person name="Abouelleil A."/>
            <person name="Alvarado L."/>
            <person name="Arachchi H.M."/>
            <person name="Berlin A."/>
            <person name="Chapman S.B."/>
            <person name="Gearin G."/>
            <person name="Goldberg J."/>
            <person name="Griggs A."/>
            <person name="Gujja S."/>
            <person name="Hansen M."/>
            <person name="Heiman D."/>
            <person name="Howarth C."/>
            <person name="Larimer J."/>
            <person name="Lui A."/>
            <person name="MacDonald P.J.P."/>
            <person name="McCowen C."/>
            <person name="Montmayeur A."/>
            <person name="Murphy C."/>
            <person name="Neiman D."/>
            <person name="Pearson M."/>
            <person name="Priest M."/>
            <person name="Roberts A."/>
            <person name="Saif S."/>
            <person name="Shea T."/>
            <person name="Sisk P."/>
            <person name="Stolte C."/>
            <person name="Sykes S."/>
            <person name="Wortman J."/>
            <person name="Nusbaum C."/>
            <person name="Birren B."/>
        </authorList>
    </citation>
    <scope>NUCLEOTIDE SEQUENCE [LARGE SCALE GENOMIC DNA]</scope>
    <source>
        <strain evidence="4 5">ATCC 38327</strain>
    </source>
</reference>
<dbReference type="InterPro" id="IPR007699">
    <property type="entry name" value="SGS_dom"/>
</dbReference>
<evidence type="ECO:0000259" key="3">
    <source>
        <dbReference type="PROSITE" id="PS51203"/>
    </source>
</evidence>
<evidence type="ECO:0000259" key="2">
    <source>
        <dbReference type="PROSITE" id="PS51048"/>
    </source>
</evidence>
<feature type="domain" description="CS" evidence="3">
    <location>
        <begin position="16"/>
        <end position="106"/>
    </location>
</feature>
<dbReference type="SUPFAM" id="SSF49764">
    <property type="entry name" value="HSP20-like chaperones"/>
    <property type="match status" value="1"/>
</dbReference>
<dbReference type="PANTHER" id="PTHR45862">
    <property type="entry name" value="PROTEIN SGT1 HOMOLOG"/>
    <property type="match status" value="1"/>
</dbReference>
<proteinExistence type="predicted"/>
<evidence type="ECO:0008006" key="6">
    <source>
        <dbReference type="Google" id="ProtNLM"/>
    </source>
</evidence>
<dbReference type="PROSITE" id="PS51048">
    <property type="entry name" value="SGS"/>
    <property type="match status" value="1"/>
</dbReference>
<dbReference type="OMA" id="KVHMTAD"/>
<dbReference type="eggNOG" id="KOG1309">
    <property type="taxonomic scope" value="Eukaryota"/>
</dbReference>
<evidence type="ECO:0000313" key="5">
    <source>
        <dbReference type="Proteomes" id="UP000054350"/>
    </source>
</evidence>
<dbReference type="AlphaFoldDB" id="A0A0L0S5H7"/>
<feature type="region of interest" description="Disordered" evidence="1">
    <location>
        <begin position="129"/>
        <end position="150"/>
    </location>
</feature>
<dbReference type="Proteomes" id="UP000054350">
    <property type="component" value="Unassembled WGS sequence"/>
</dbReference>
<dbReference type="InterPro" id="IPR007052">
    <property type="entry name" value="CS_dom"/>
</dbReference>
<dbReference type="InterPro" id="IPR008978">
    <property type="entry name" value="HSP20-like_chaperone"/>
</dbReference>
<dbReference type="OrthoDB" id="1898560at2759"/>
<feature type="compositionally biased region" description="Basic and acidic residues" evidence="1">
    <location>
        <begin position="135"/>
        <end position="150"/>
    </location>
</feature>
<protein>
    <recommendedName>
        <fullName evidence="6">SGS domain-containing protein</fullName>
    </recommendedName>
</protein>
<dbReference type="VEuPathDB" id="FungiDB:AMAG_04615"/>
<gene>
    <name evidence="4" type="ORF">AMAG_04615</name>
</gene>
<keyword evidence="5" id="KW-1185">Reference proteome</keyword>
<dbReference type="Pfam" id="PF04969">
    <property type="entry name" value="CS"/>
    <property type="match status" value="1"/>
</dbReference>
<dbReference type="Gene3D" id="2.60.40.790">
    <property type="match status" value="1"/>
</dbReference>
<sequence length="214" mass="23217">MTTAATTSAQPIATPQARVRHEWYQTDAAVVVSVFIKNAKSGSVRVDITERTLSVGVQLPTGSEYTLELDLAHAVDPKTSKYEVLSTKIEITLHKVEQGLKWAVLEGEDTAPATTLAAAAEVKAALSYPSSSRHGPKDWDKLGKEAAKEEDKPDALNALFQQIFAGANEDTKRAMIKSYTESNGTCLSTNWEEVSKAPVETKPPEGMVALPYNR</sequence>
<reference evidence="5" key="2">
    <citation type="submission" date="2009-11" db="EMBL/GenBank/DDBJ databases">
        <title>The Genome Sequence of Allomyces macrogynus strain ATCC 38327.</title>
        <authorList>
            <consortium name="The Broad Institute Genome Sequencing Platform"/>
            <person name="Russ C."/>
            <person name="Cuomo C."/>
            <person name="Shea T."/>
            <person name="Young S.K."/>
            <person name="Zeng Q."/>
            <person name="Koehrsen M."/>
            <person name="Haas B."/>
            <person name="Borodovsky M."/>
            <person name="Guigo R."/>
            <person name="Alvarado L."/>
            <person name="Berlin A."/>
            <person name="Borenstein D."/>
            <person name="Chen Z."/>
            <person name="Engels R."/>
            <person name="Freedman E."/>
            <person name="Gellesch M."/>
            <person name="Goldberg J."/>
            <person name="Griggs A."/>
            <person name="Gujja S."/>
            <person name="Heiman D."/>
            <person name="Hepburn T."/>
            <person name="Howarth C."/>
            <person name="Jen D."/>
            <person name="Larson L."/>
            <person name="Lewis B."/>
            <person name="Mehta T."/>
            <person name="Park D."/>
            <person name="Pearson M."/>
            <person name="Roberts A."/>
            <person name="Saif S."/>
            <person name="Shenoy N."/>
            <person name="Sisk P."/>
            <person name="Stolte C."/>
            <person name="Sykes S."/>
            <person name="Walk T."/>
            <person name="White J."/>
            <person name="Yandava C."/>
            <person name="Burger G."/>
            <person name="Gray M.W."/>
            <person name="Holland P.W.H."/>
            <person name="King N."/>
            <person name="Lang F.B.F."/>
            <person name="Roger A.J."/>
            <person name="Ruiz-Trillo I."/>
            <person name="Lander E."/>
            <person name="Nusbaum C."/>
        </authorList>
    </citation>
    <scope>NUCLEOTIDE SEQUENCE [LARGE SCALE GENOMIC DNA]</scope>
    <source>
        <strain evidence="5">ATCC 38327</strain>
    </source>
</reference>
<dbReference type="FunFam" id="2.60.40.790:FF:000012">
    <property type="entry name" value="SGT1 homolog, MIS12 kinetochore complex assembly cochaperone"/>
    <property type="match status" value="1"/>
</dbReference>
<accession>A0A0L0S5H7</accession>
<dbReference type="GO" id="GO:0051087">
    <property type="term" value="F:protein-folding chaperone binding"/>
    <property type="evidence" value="ECO:0007669"/>
    <property type="project" value="InterPro"/>
</dbReference>
<name>A0A0L0S5H7_ALLM3</name>
<evidence type="ECO:0000313" key="4">
    <source>
        <dbReference type="EMBL" id="KNE57762.1"/>
    </source>
</evidence>
<feature type="region of interest" description="Disordered" evidence="1">
    <location>
        <begin position="195"/>
        <end position="214"/>
    </location>
</feature>